<gene>
    <name evidence="2" type="ORF">GCM10023235_69790</name>
</gene>
<dbReference type="RefSeq" id="WP_345700902.1">
    <property type="nucleotide sequence ID" value="NZ_BAABIS010000001.1"/>
</dbReference>
<feature type="compositionally biased region" description="Low complexity" evidence="1">
    <location>
        <begin position="231"/>
        <end position="240"/>
    </location>
</feature>
<name>A0ABP9EKR5_9ACTN</name>
<protein>
    <submittedName>
        <fullName evidence="2">YukJ family protein</fullName>
    </submittedName>
</protein>
<organism evidence="2 3">
    <name type="scientific">Kitasatospora terrestris</name>
    <dbReference type="NCBI Taxonomy" id="258051"/>
    <lineage>
        <taxon>Bacteria</taxon>
        <taxon>Bacillati</taxon>
        <taxon>Actinomycetota</taxon>
        <taxon>Actinomycetes</taxon>
        <taxon>Kitasatosporales</taxon>
        <taxon>Streptomycetaceae</taxon>
        <taxon>Kitasatospora</taxon>
    </lineage>
</organism>
<dbReference type="Pfam" id="PF10042">
    <property type="entry name" value="DUF2278"/>
    <property type="match status" value="1"/>
</dbReference>
<keyword evidence="3" id="KW-1185">Reference proteome</keyword>
<accession>A0ABP9EKR5</accession>
<evidence type="ECO:0000256" key="1">
    <source>
        <dbReference type="SAM" id="MobiDB-lite"/>
    </source>
</evidence>
<evidence type="ECO:0000313" key="3">
    <source>
        <dbReference type="Proteomes" id="UP001501752"/>
    </source>
</evidence>
<dbReference type="InterPro" id="IPR019268">
    <property type="entry name" value="DUF2278"/>
</dbReference>
<dbReference type="EMBL" id="BAABIS010000001">
    <property type="protein sequence ID" value="GAA4879597.1"/>
    <property type="molecule type" value="Genomic_DNA"/>
</dbReference>
<reference evidence="3" key="1">
    <citation type="journal article" date="2019" name="Int. J. Syst. Evol. Microbiol.">
        <title>The Global Catalogue of Microorganisms (GCM) 10K type strain sequencing project: providing services to taxonomists for standard genome sequencing and annotation.</title>
        <authorList>
            <consortium name="The Broad Institute Genomics Platform"/>
            <consortium name="The Broad Institute Genome Sequencing Center for Infectious Disease"/>
            <person name="Wu L."/>
            <person name="Ma J."/>
        </authorList>
    </citation>
    <scope>NUCLEOTIDE SEQUENCE [LARGE SCALE GENOMIC DNA]</scope>
    <source>
        <strain evidence="3">JCM 13006</strain>
    </source>
</reference>
<comment type="caution">
    <text evidence="2">The sequence shown here is derived from an EMBL/GenBank/DDBJ whole genome shotgun (WGS) entry which is preliminary data.</text>
</comment>
<feature type="compositionally biased region" description="Basic and acidic residues" evidence="1">
    <location>
        <begin position="212"/>
        <end position="222"/>
    </location>
</feature>
<feature type="region of interest" description="Disordered" evidence="1">
    <location>
        <begin position="212"/>
        <end position="240"/>
    </location>
</feature>
<dbReference type="Proteomes" id="UP001501752">
    <property type="component" value="Unassembled WGS sequence"/>
</dbReference>
<proteinExistence type="predicted"/>
<evidence type="ECO:0000313" key="2">
    <source>
        <dbReference type="EMBL" id="GAA4879597.1"/>
    </source>
</evidence>
<sequence length="240" mass="26323">MPIDHYGVLAARAVDRRREGATDTPHYQIHLLDESGTHFRAAVNVESQQAPSELLYLVDEDFSHPVTALLPATAAGWRALPSRQGGAALDFVRGKLFERSAMRTLPPDRPGADNDLPDLLDRQVLRAIEDPAAVLYVFGQRWPAEPGEPDKVFGFEPGNGVHDVHMNQGNSGRFRGDDGVWQDGALLIRLPSESRWVGVFLAFQSQAWHTDDRTGHALDSHQPKPPKPRGGRPSPAAGPV</sequence>